<comment type="caution">
    <text evidence="2">The sequence shown here is derived from an EMBL/GenBank/DDBJ whole genome shotgun (WGS) entry which is preliminary data.</text>
</comment>
<accession>A0AAW6Q9U3</accession>
<evidence type="ECO:0000313" key="2">
    <source>
        <dbReference type="EMBL" id="MDG2950320.1"/>
    </source>
</evidence>
<sequence>MKKYLISLEKDEQRRELFFSQPDTSDFEVFNAINTMGLSQAELEKTFDFAAFKNAYHRDVTKGEIGCTLSHLNVYKKVIEDDAIDERDYVLICEDDVLFAENFNENLTALLQENLTADIILVGQSKIPSFNDKELAVNYPTTFGFLQKPVGKTKYRYAYPYRNYFAGTVAYLIKKSACRRFWREVQRLPATYWLADDFILFGQQFGLDILVVRPLMAIENPNLTSNLEALRGSLDNNMAKKLMKFPLKKLLAIKRNLSCLH</sequence>
<dbReference type="EMBL" id="JARQTW010000012">
    <property type="protein sequence ID" value="MDG2950320.1"/>
    <property type="molecule type" value="Genomic_DNA"/>
</dbReference>
<dbReference type="Pfam" id="PF01755">
    <property type="entry name" value="Glyco_transf_25"/>
    <property type="match status" value="1"/>
</dbReference>
<proteinExistence type="predicted"/>
<evidence type="ECO:0000259" key="1">
    <source>
        <dbReference type="Pfam" id="PF01755"/>
    </source>
</evidence>
<dbReference type="CDD" id="cd06532">
    <property type="entry name" value="Glyco_transf_25"/>
    <property type="match status" value="1"/>
</dbReference>
<evidence type="ECO:0000313" key="3">
    <source>
        <dbReference type="Proteomes" id="UP001214976"/>
    </source>
</evidence>
<dbReference type="InterPro" id="IPR002654">
    <property type="entry name" value="Glyco_trans_25"/>
</dbReference>
<feature type="domain" description="Glycosyl transferase family 25" evidence="1">
    <location>
        <begin position="2"/>
        <end position="196"/>
    </location>
</feature>
<dbReference type="Proteomes" id="UP001214976">
    <property type="component" value="Unassembled WGS sequence"/>
</dbReference>
<dbReference type="AlphaFoldDB" id="A0AAW6Q9U3"/>
<organism evidence="2 3">
    <name type="scientific">Exercitatus varius</name>
    <dbReference type="NCBI Taxonomy" id="67857"/>
    <lineage>
        <taxon>Bacteria</taxon>
        <taxon>Pseudomonadati</taxon>
        <taxon>Pseudomonadota</taxon>
        <taxon>Gammaproteobacteria</taxon>
        <taxon>Pasteurellales</taxon>
        <taxon>Pasteurellaceae</taxon>
        <taxon>Exercitatus</taxon>
    </lineage>
</organism>
<dbReference type="RefSeq" id="WP_317477350.1">
    <property type="nucleotide sequence ID" value="NZ_JARQTW010000012.1"/>
</dbReference>
<protein>
    <submittedName>
        <fullName evidence="2">Glycosyltransferase family 25 protein</fullName>
    </submittedName>
</protein>
<reference evidence="2" key="1">
    <citation type="submission" date="2023-03" db="EMBL/GenBank/DDBJ databases">
        <title>Classification of Bisgaard taxon 6 and taxon 10 as Exercitatus varius gen. nov., spec. nov.</title>
        <authorList>
            <person name="Christensen H."/>
        </authorList>
    </citation>
    <scope>NUCLEOTIDE SEQUENCE</scope>
    <source>
        <strain evidence="2">86116</strain>
    </source>
</reference>
<name>A0AAW6Q9U3_9PAST</name>
<gene>
    <name evidence="2" type="ORF">P7M15_07295</name>
</gene>